<sequence>MLAASYLATEPARASSAWCLPLPALNPSRKLSEPPDFALERVPDPTELNPTRLIARPFILAPCSTPPKFTEESDLVAACNPPVFPVDNLSKPAKIFLRHKQIVVEIN</sequence>
<accession>A0A5P1ET34</accession>
<dbReference type="AlphaFoldDB" id="A0A5P1ET34"/>
<keyword evidence="2" id="KW-1185">Reference proteome</keyword>
<protein>
    <submittedName>
        <fullName evidence="1">Uncharacterized protein</fullName>
    </submittedName>
</protein>
<reference evidence="2" key="1">
    <citation type="journal article" date="2017" name="Nat. Commun.">
        <title>The asparagus genome sheds light on the origin and evolution of a young Y chromosome.</title>
        <authorList>
            <person name="Harkess A."/>
            <person name="Zhou J."/>
            <person name="Xu C."/>
            <person name="Bowers J.E."/>
            <person name="Van der Hulst R."/>
            <person name="Ayyampalayam S."/>
            <person name="Mercati F."/>
            <person name="Riccardi P."/>
            <person name="McKain M.R."/>
            <person name="Kakrana A."/>
            <person name="Tang H."/>
            <person name="Ray J."/>
            <person name="Groenendijk J."/>
            <person name="Arikit S."/>
            <person name="Mathioni S.M."/>
            <person name="Nakano M."/>
            <person name="Shan H."/>
            <person name="Telgmann-Rauber A."/>
            <person name="Kanno A."/>
            <person name="Yue Z."/>
            <person name="Chen H."/>
            <person name="Li W."/>
            <person name="Chen Y."/>
            <person name="Xu X."/>
            <person name="Zhang Y."/>
            <person name="Luo S."/>
            <person name="Chen H."/>
            <person name="Gao J."/>
            <person name="Mao Z."/>
            <person name="Pires J.C."/>
            <person name="Luo M."/>
            <person name="Kudrna D."/>
            <person name="Wing R.A."/>
            <person name="Meyers B.C."/>
            <person name="Yi K."/>
            <person name="Kong H."/>
            <person name="Lavrijsen P."/>
            <person name="Sunseri F."/>
            <person name="Falavigna A."/>
            <person name="Ye Y."/>
            <person name="Leebens-Mack J.H."/>
            <person name="Chen G."/>
        </authorList>
    </citation>
    <scope>NUCLEOTIDE SEQUENCE [LARGE SCALE GENOMIC DNA]</scope>
    <source>
        <strain evidence="2">cv. DH0086</strain>
    </source>
</reference>
<gene>
    <name evidence="1" type="ORF">A4U43_C05F20440</name>
</gene>
<dbReference type="Proteomes" id="UP000243459">
    <property type="component" value="Chromosome 5"/>
</dbReference>
<evidence type="ECO:0000313" key="1">
    <source>
        <dbReference type="EMBL" id="ONK69205.1"/>
    </source>
</evidence>
<name>A0A5P1ET34_ASPOF</name>
<proteinExistence type="predicted"/>
<dbReference type="Gramene" id="ONK69205">
    <property type="protein sequence ID" value="ONK69205"/>
    <property type="gene ID" value="A4U43_C05F20440"/>
</dbReference>
<evidence type="ECO:0000313" key="2">
    <source>
        <dbReference type="Proteomes" id="UP000243459"/>
    </source>
</evidence>
<dbReference type="EMBL" id="CM007385">
    <property type="protein sequence ID" value="ONK69205.1"/>
    <property type="molecule type" value="Genomic_DNA"/>
</dbReference>
<organism evidence="1 2">
    <name type="scientific">Asparagus officinalis</name>
    <name type="common">Garden asparagus</name>
    <dbReference type="NCBI Taxonomy" id="4686"/>
    <lineage>
        <taxon>Eukaryota</taxon>
        <taxon>Viridiplantae</taxon>
        <taxon>Streptophyta</taxon>
        <taxon>Embryophyta</taxon>
        <taxon>Tracheophyta</taxon>
        <taxon>Spermatophyta</taxon>
        <taxon>Magnoliopsida</taxon>
        <taxon>Liliopsida</taxon>
        <taxon>Asparagales</taxon>
        <taxon>Asparagaceae</taxon>
        <taxon>Asparagoideae</taxon>
        <taxon>Asparagus</taxon>
    </lineage>
</organism>